<evidence type="ECO:0000313" key="2">
    <source>
        <dbReference type="Proteomes" id="UP000464657"/>
    </source>
</evidence>
<dbReference type="AlphaFoldDB" id="A0A7L4ZNS2"/>
<dbReference type="EMBL" id="CP019288">
    <property type="protein sequence ID" value="QHI38141.1"/>
    <property type="molecule type" value="Genomic_DNA"/>
</dbReference>
<gene>
    <name evidence="1" type="ORF">IMCC3317_35270</name>
</gene>
<evidence type="ECO:0000313" key="1">
    <source>
        <dbReference type="EMBL" id="QHI38141.1"/>
    </source>
</evidence>
<organism evidence="1 2">
    <name type="scientific">Kordia antarctica</name>
    <dbReference type="NCBI Taxonomy" id="1218801"/>
    <lineage>
        <taxon>Bacteria</taxon>
        <taxon>Pseudomonadati</taxon>
        <taxon>Bacteroidota</taxon>
        <taxon>Flavobacteriia</taxon>
        <taxon>Flavobacteriales</taxon>
        <taxon>Flavobacteriaceae</taxon>
        <taxon>Kordia</taxon>
    </lineage>
</organism>
<proteinExistence type="predicted"/>
<dbReference type="RefSeq" id="WP_160130706.1">
    <property type="nucleotide sequence ID" value="NZ_CP019288.1"/>
</dbReference>
<accession>A0A7L4ZNS2</accession>
<reference evidence="1 2" key="1">
    <citation type="journal article" date="2013" name="Int. J. Syst. Evol. Microbiol.">
        <title>Kordia antarctica sp. nov., isolated from Antarctic seawater.</title>
        <authorList>
            <person name="Baek K."/>
            <person name="Choi A."/>
            <person name="Kang I."/>
            <person name="Lee K."/>
            <person name="Cho J.C."/>
        </authorList>
    </citation>
    <scope>NUCLEOTIDE SEQUENCE [LARGE SCALE GENOMIC DNA]</scope>
    <source>
        <strain evidence="1 2">IMCC3317</strain>
    </source>
</reference>
<keyword evidence="2" id="KW-1185">Reference proteome</keyword>
<sequence length="51" mass="5679">MKKESLKTNELKKVTISKFNQEKINGGLANAGGKMVCVQGSMKYIFVKDNE</sequence>
<dbReference type="KEGG" id="kan:IMCC3317_35270"/>
<name>A0A7L4ZNS2_9FLAO</name>
<dbReference type="Proteomes" id="UP000464657">
    <property type="component" value="Chromosome"/>
</dbReference>
<protein>
    <submittedName>
        <fullName evidence="1">Uncharacterized protein</fullName>
    </submittedName>
</protein>